<keyword evidence="1" id="KW-1133">Transmembrane helix</keyword>
<reference evidence="2" key="1">
    <citation type="submission" date="2014-09" db="EMBL/GenBank/DDBJ databases">
        <authorList>
            <person name="Magalhaes I.L.F."/>
            <person name="Oliveira U."/>
            <person name="Santos F.R."/>
            <person name="Vidigal T.H.D.A."/>
            <person name="Brescovit A.D."/>
            <person name="Santos A.J."/>
        </authorList>
    </citation>
    <scope>NUCLEOTIDE SEQUENCE</scope>
    <source>
        <tissue evidence="2">Shoot tissue taken approximately 20 cm above the soil surface</tissue>
    </source>
</reference>
<dbReference type="EMBL" id="GBRH01198616">
    <property type="protein sequence ID" value="JAD99279.1"/>
    <property type="molecule type" value="Transcribed_RNA"/>
</dbReference>
<feature type="transmembrane region" description="Helical" evidence="1">
    <location>
        <begin position="29"/>
        <end position="48"/>
    </location>
</feature>
<proteinExistence type="predicted"/>
<evidence type="ECO:0000256" key="1">
    <source>
        <dbReference type="SAM" id="Phobius"/>
    </source>
</evidence>
<sequence length="51" mass="5809">MYNYNCDSLPSKQKFGAIHAENRDQMHPFYLPLSAFAGGWCSFSYILTSTV</sequence>
<accession>A0A0A9EET5</accession>
<keyword evidence="1" id="KW-0472">Membrane</keyword>
<organism evidence="2">
    <name type="scientific">Arundo donax</name>
    <name type="common">Giant reed</name>
    <name type="synonym">Donax arundinaceus</name>
    <dbReference type="NCBI Taxonomy" id="35708"/>
    <lineage>
        <taxon>Eukaryota</taxon>
        <taxon>Viridiplantae</taxon>
        <taxon>Streptophyta</taxon>
        <taxon>Embryophyta</taxon>
        <taxon>Tracheophyta</taxon>
        <taxon>Spermatophyta</taxon>
        <taxon>Magnoliopsida</taxon>
        <taxon>Liliopsida</taxon>
        <taxon>Poales</taxon>
        <taxon>Poaceae</taxon>
        <taxon>PACMAD clade</taxon>
        <taxon>Arundinoideae</taxon>
        <taxon>Arundineae</taxon>
        <taxon>Arundo</taxon>
    </lineage>
</organism>
<dbReference type="AlphaFoldDB" id="A0A0A9EET5"/>
<evidence type="ECO:0000313" key="2">
    <source>
        <dbReference type="EMBL" id="JAD99279.1"/>
    </source>
</evidence>
<protein>
    <submittedName>
        <fullName evidence="2">Uncharacterized protein</fullName>
    </submittedName>
</protein>
<name>A0A0A9EET5_ARUDO</name>
<keyword evidence="1" id="KW-0812">Transmembrane</keyword>
<reference evidence="2" key="2">
    <citation type="journal article" date="2015" name="Data Brief">
        <title>Shoot transcriptome of the giant reed, Arundo donax.</title>
        <authorList>
            <person name="Barrero R.A."/>
            <person name="Guerrero F.D."/>
            <person name="Moolhuijzen P."/>
            <person name="Goolsby J.A."/>
            <person name="Tidwell J."/>
            <person name="Bellgard S.E."/>
            <person name="Bellgard M.I."/>
        </authorList>
    </citation>
    <scope>NUCLEOTIDE SEQUENCE</scope>
    <source>
        <tissue evidence="2">Shoot tissue taken approximately 20 cm above the soil surface</tissue>
    </source>
</reference>